<evidence type="ECO:0000313" key="1">
    <source>
        <dbReference type="EMBL" id="EPS97575.1"/>
    </source>
</evidence>
<protein>
    <submittedName>
        <fullName evidence="1">Uncharacterized protein</fullName>
    </submittedName>
</protein>
<evidence type="ECO:0000313" key="2">
    <source>
        <dbReference type="Proteomes" id="UP000015241"/>
    </source>
</evidence>
<dbReference type="AlphaFoldDB" id="S8F7E4"/>
<dbReference type="Proteomes" id="UP000015241">
    <property type="component" value="Unassembled WGS sequence"/>
</dbReference>
<dbReference type="InParanoid" id="S8F7E4"/>
<sequence length="70" mass="7902">MRALGKYDAASTQPVFKLKFKLGLSGILCYPPSVQVERRSVMPRQRVPLPRTIQLEALKISARTEVHNPI</sequence>
<keyword evidence="2" id="KW-1185">Reference proteome</keyword>
<name>S8F7E4_FOMSC</name>
<dbReference type="EMBL" id="KE504175">
    <property type="protein sequence ID" value="EPS97575.1"/>
    <property type="molecule type" value="Genomic_DNA"/>
</dbReference>
<reference evidence="1 2" key="1">
    <citation type="journal article" date="2012" name="Science">
        <title>The Paleozoic origin of enzymatic lignin decomposition reconstructed from 31 fungal genomes.</title>
        <authorList>
            <person name="Floudas D."/>
            <person name="Binder M."/>
            <person name="Riley R."/>
            <person name="Barry K."/>
            <person name="Blanchette R.A."/>
            <person name="Henrissat B."/>
            <person name="Martinez A.T."/>
            <person name="Otillar R."/>
            <person name="Spatafora J.W."/>
            <person name="Yadav J.S."/>
            <person name="Aerts A."/>
            <person name="Benoit I."/>
            <person name="Boyd A."/>
            <person name="Carlson A."/>
            <person name="Copeland A."/>
            <person name="Coutinho P.M."/>
            <person name="de Vries R.P."/>
            <person name="Ferreira P."/>
            <person name="Findley K."/>
            <person name="Foster B."/>
            <person name="Gaskell J."/>
            <person name="Glotzer D."/>
            <person name="Gorecki P."/>
            <person name="Heitman J."/>
            <person name="Hesse C."/>
            <person name="Hori C."/>
            <person name="Igarashi K."/>
            <person name="Jurgens J.A."/>
            <person name="Kallen N."/>
            <person name="Kersten P."/>
            <person name="Kohler A."/>
            <person name="Kuees U."/>
            <person name="Kumar T.K.A."/>
            <person name="Kuo A."/>
            <person name="LaButti K."/>
            <person name="Larrondo L.F."/>
            <person name="Lindquist E."/>
            <person name="Ling A."/>
            <person name="Lombard V."/>
            <person name="Lucas S."/>
            <person name="Lundell T."/>
            <person name="Martin R."/>
            <person name="McLaughlin D.J."/>
            <person name="Morgenstern I."/>
            <person name="Morin E."/>
            <person name="Murat C."/>
            <person name="Nagy L.G."/>
            <person name="Nolan M."/>
            <person name="Ohm R.A."/>
            <person name="Patyshakuliyeva A."/>
            <person name="Rokas A."/>
            <person name="Ruiz-Duenas F.J."/>
            <person name="Sabat G."/>
            <person name="Salamov A."/>
            <person name="Samejima M."/>
            <person name="Schmutz J."/>
            <person name="Slot J.C."/>
            <person name="St John F."/>
            <person name="Stenlid J."/>
            <person name="Sun H."/>
            <person name="Sun S."/>
            <person name="Syed K."/>
            <person name="Tsang A."/>
            <person name="Wiebenga A."/>
            <person name="Young D."/>
            <person name="Pisabarro A."/>
            <person name="Eastwood D.C."/>
            <person name="Martin F."/>
            <person name="Cullen D."/>
            <person name="Grigoriev I.V."/>
            <person name="Hibbett D.S."/>
        </authorList>
    </citation>
    <scope>NUCLEOTIDE SEQUENCE</scope>
    <source>
        <strain evidence="2">FP-58527</strain>
    </source>
</reference>
<proteinExistence type="predicted"/>
<organism evidence="1 2">
    <name type="scientific">Fomitopsis schrenkii</name>
    <name type="common">Brown rot fungus</name>
    <dbReference type="NCBI Taxonomy" id="2126942"/>
    <lineage>
        <taxon>Eukaryota</taxon>
        <taxon>Fungi</taxon>
        <taxon>Dikarya</taxon>
        <taxon>Basidiomycota</taxon>
        <taxon>Agaricomycotina</taxon>
        <taxon>Agaricomycetes</taxon>
        <taxon>Polyporales</taxon>
        <taxon>Fomitopsis</taxon>
    </lineage>
</organism>
<gene>
    <name evidence="1" type="ORF">FOMPIDRAFT_1025005</name>
</gene>
<accession>S8F7E4</accession>
<dbReference type="HOGENOM" id="CLU_2757812_0_0_1"/>